<organism evidence="2 3">
    <name type="scientific">Spongiibacter thalassae</name>
    <dbReference type="NCBI Taxonomy" id="2721624"/>
    <lineage>
        <taxon>Bacteria</taxon>
        <taxon>Pseudomonadati</taxon>
        <taxon>Pseudomonadota</taxon>
        <taxon>Gammaproteobacteria</taxon>
        <taxon>Cellvibrionales</taxon>
        <taxon>Spongiibacteraceae</taxon>
        <taxon>Spongiibacter</taxon>
    </lineage>
</organism>
<evidence type="ECO:0000313" key="3">
    <source>
        <dbReference type="Proteomes" id="UP000765845"/>
    </source>
</evidence>
<protein>
    <recommendedName>
        <fullName evidence="4">DUF1344 domain-containing protein</fullName>
    </recommendedName>
</protein>
<proteinExistence type="predicted"/>
<evidence type="ECO:0000256" key="1">
    <source>
        <dbReference type="SAM" id="SignalP"/>
    </source>
</evidence>
<dbReference type="Proteomes" id="UP000765845">
    <property type="component" value="Unassembled WGS sequence"/>
</dbReference>
<evidence type="ECO:0000313" key="2">
    <source>
        <dbReference type="EMBL" id="NKI18937.1"/>
    </source>
</evidence>
<dbReference type="RefSeq" id="WP_168451454.1">
    <property type="nucleotide sequence ID" value="NZ_JAAWWK010000006.1"/>
</dbReference>
<keyword evidence="1" id="KW-0732">Signal</keyword>
<name>A0ABX1GKG2_9GAMM</name>
<sequence>MKYVLGGILLMLAVTLQAAPLTAVNIASLAIGDEVAADPGSQRYAPGTRVTVVEQDGGPVVLQAIVKRYADGGKVIVEIVPEAE</sequence>
<evidence type="ECO:0008006" key="4">
    <source>
        <dbReference type="Google" id="ProtNLM"/>
    </source>
</evidence>
<feature type="chain" id="PRO_5046364426" description="DUF1344 domain-containing protein" evidence="1">
    <location>
        <begin position="19"/>
        <end position="84"/>
    </location>
</feature>
<comment type="caution">
    <text evidence="2">The sequence shown here is derived from an EMBL/GenBank/DDBJ whole genome shotgun (WGS) entry which is preliminary data.</text>
</comment>
<keyword evidence="3" id="KW-1185">Reference proteome</keyword>
<dbReference type="EMBL" id="JAAWWK010000006">
    <property type="protein sequence ID" value="NKI18937.1"/>
    <property type="molecule type" value="Genomic_DNA"/>
</dbReference>
<feature type="signal peptide" evidence="1">
    <location>
        <begin position="1"/>
        <end position="18"/>
    </location>
</feature>
<accession>A0ABX1GKG2</accession>
<gene>
    <name evidence="2" type="ORF">HCU74_16125</name>
</gene>
<reference evidence="2 3" key="1">
    <citation type="submission" date="2020-04" db="EMBL/GenBank/DDBJ databases">
        <authorList>
            <person name="Yoon J."/>
        </authorList>
    </citation>
    <scope>NUCLEOTIDE SEQUENCE [LARGE SCALE GENOMIC DNA]</scope>
    <source>
        <strain evidence="2 3">KMU-166</strain>
    </source>
</reference>